<dbReference type="OrthoDB" id="407509at2759"/>
<evidence type="ECO:0000313" key="1">
    <source>
        <dbReference type="EMBL" id="CAH2219723.1"/>
    </source>
</evidence>
<dbReference type="Proteomes" id="UP000838756">
    <property type="component" value="Unassembled WGS sequence"/>
</dbReference>
<protein>
    <submittedName>
        <fullName evidence="1">Jg25731 protein</fullName>
    </submittedName>
</protein>
<evidence type="ECO:0000313" key="2">
    <source>
        <dbReference type="Proteomes" id="UP000838756"/>
    </source>
</evidence>
<dbReference type="AlphaFoldDB" id="A0A8S4QX47"/>
<reference evidence="1" key="1">
    <citation type="submission" date="2022-03" db="EMBL/GenBank/DDBJ databases">
        <authorList>
            <person name="Lindestad O."/>
        </authorList>
    </citation>
    <scope>NUCLEOTIDE SEQUENCE</scope>
</reference>
<organism evidence="1 2">
    <name type="scientific">Pararge aegeria aegeria</name>
    <dbReference type="NCBI Taxonomy" id="348720"/>
    <lineage>
        <taxon>Eukaryota</taxon>
        <taxon>Metazoa</taxon>
        <taxon>Ecdysozoa</taxon>
        <taxon>Arthropoda</taxon>
        <taxon>Hexapoda</taxon>
        <taxon>Insecta</taxon>
        <taxon>Pterygota</taxon>
        <taxon>Neoptera</taxon>
        <taxon>Endopterygota</taxon>
        <taxon>Lepidoptera</taxon>
        <taxon>Glossata</taxon>
        <taxon>Ditrysia</taxon>
        <taxon>Papilionoidea</taxon>
        <taxon>Nymphalidae</taxon>
        <taxon>Satyrinae</taxon>
        <taxon>Satyrini</taxon>
        <taxon>Parargina</taxon>
        <taxon>Pararge</taxon>
    </lineage>
</organism>
<name>A0A8S4QX47_9NEOP</name>
<gene>
    <name evidence="1" type="primary">jg25731</name>
    <name evidence="1" type="ORF">PAEG_LOCUS6511</name>
</gene>
<dbReference type="EMBL" id="CAKXAJ010019969">
    <property type="protein sequence ID" value="CAH2219723.1"/>
    <property type="molecule type" value="Genomic_DNA"/>
</dbReference>
<accession>A0A8S4QX47</accession>
<comment type="caution">
    <text evidence="1">The sequence shown here is derived from an EMBL/GenBank/DDBJ whole genome shotgun (WGS) entry which is preliminary data.</text>
</comment>
<sequence length="112" mass="13286">MQRAMLGVSLRDKIRNDEIRRRTKVTDIAQRISKLKWQWAGHVCRRTDGRWGRRVLEWRPRIGKRSVGRPPARWTDDLKKVAGSGWIRKAEDHVWWRALGKAYVQQWALVGC</sequence>
<keyword evidence="2" id="KW-1185">Reference proteome</keyword>
<proteinExistence type="predicted"/>